<proteinExistence type="predicted"/>
<organism evidence="1">
    <name type="scientific">uncultured Caudovirales phage</name>
    <dbReference type="NCBI Taxonomy" id="2100421"/>
    <lineage>
        <taxon>Viruses</taxon>
        <taxon>Duplodnaviria</taxon>
        <taxon>Heunggongvirae</taxon>
        <taxon>Uroviricota</taxon>
        <taxon>Caudoviricetes</taxon>
        <taxon>Peduoviridae</taxon>
        <taxon>Maltschvirus</taxon>
        <taxon>Maltschvirus maltsch</taxon>
    </lineage>
</organism>
<accession>A0A6J5KP88</accession>
<protein>
    <recommendedName>
        <fullName evidence="2">Baseplate wedge subunit</fullName>
    </recommendedName>
</protein>
<evidence type="ECO:0000313" key="1">
    <source>
        <dbReference type="EMBL" id="CAB4124108.1"/>
    </source>
</evidence>
<sequence length="1096" mass="119722">MAILENKISSLIDDQIPEFIKEDHPNFVAFIKAYYEWMENSQEGAVLYETKKLLDYRDVDKTSEEFLKYFKKQLLPNFPEEILSDKAKLIKNIRSFYQKKGSPESLNFLFRALYGQDIDILYPKENILKASDGKWRIPRAFKLTVSNTPVGFDLNSLKGRRITGVTSQASCTVEGAYKALDSGTNQEVFEIYVSDVNRLFTNGETVEASYIDENGVKVVVFSERVIGSLSNIKIDPKNRGLNYKVGDPVVFEDGLSTIDPQILKAIAIVSNVTSGQVQSLSLVNGGYGYSLYPNTTVLISNTSDDLTGTGAEARVTSVDIARSELLDVNSDAIETNKDLLISGTYNFPGNPGSDKNTPMSTAFSYSLMTVYPIKSVIVTNKGQNYTSVPDMIVQSHFSTDYSGDPSNTNWQARKQFILDLGIIAHVDVVHGGINYSNTTDSLYIDGNGYSAEFDFITDINGTITSVIVANGGEGYLSTGMSISTVNGSNAELRAYRYGEGAEADITVDKIGSILNFKLLSRGSGYVKKPKVSLKIKDIIVSQVLDTGCDFVYQGTDQNTASFSANVDSFFKIATDNVARVYNNTGIIDDNLVLKFTLNGANTFTASFSNNNVTTYGNGLAKANAEFLNGLIEYDGFFLNTDGFLSADKKLQDSVKYHNFSYVVIAEKALNEYRQTLLDIAHPAGTKLIGYNQLLNRVGSEVEFRSNVYITSNSALGSISADPFDANANSKISGFGTEFNVSTNVNDMIVLNYVTQPAITITNRGYGYRVNSNSIVALSNFGSIAYIADLDNANVVSMNVNIDAIYYNKDLPLNSVSYLFPNSPSASLSTTLGSAFKYENISVAPIGHMRIDDPGIGSSRPRVSMYSYYSTDLSGYTFAKPDPTDSVWIAYRQELVGLGRIAHVDVLDGGTGYDAANDSVYIDSTNGYGASFTITVANGVIQAVDVTSGGEGYIDVTMRANTSTGSNAEFRVYRYGEGAAAEVSPIGSRKQTKLIIGKTSNTSINVESNTRFIGDGRLNFQSNSNVATISGNVSQLAIIQDDIIRYNVESVTMNAIVTYIFGNTITLNTVSTSTNTNIVYEVYPYFDNVNYRIISTI</sequence>
<evidence type="ECO:0008006" key="2">
    <source>
        <dbReference type="Google" id="ProtNLM"/>
    </source>
</evidence>
<name>A0A6J5KP88_9CAUD</name>
<reference evidence="1" key="1">
    <citation type="submission" date="2020-04" db="EMBL/GenBank/DDBJ databases">
        <authorList>
            <person name="Chiriac C."/>
            <person name="Salcher M."/>
            <person name="Ghai R."/>
            <person name="Kavagutti S V."/>
        </authorList>
    </citation>
    <scope>NUCLEOTIDE SEQUENCE</scope>
</reference>
<dbReference type="EMBL" id="LR796178">
    <property type="protein sequence ID" value="CAB4124108.1"/>
    <property type="molecule type" value="Genomic_DNA"/>
</dbReference>
<gene>
    <name evidence="1" type="ORF">UFOVP49_11</name>
</gene>